<feature type="chain" id="PRO_5045378810" description="Secreted protein" evidence="1">
    <location>
        <begin position="25"/>
        <end position="98"/>
    </location>
</feature>
<keyword evidence="1" id="KW-0732">Signal</keyword>
<gene>
    <name evidence="2" type="ORF">ACFQO6_18720</name>
</gene>
<name>A0ABW2N8Q6_9ACTN</name>
<evidence type="ECO:0000256" key="1">
    <source>
        <dbReference type="SAM" id="SignalP"/>
    </source>
</evidence>
<dbReference type="Proteomes" id="UP001596524">
    <property type="component" value="Unassembled WGS sequence"/>
</dbReference>
<evidence type="ECO:0000313" key="2">
    <source>
        <dbReference type="EMBL" id="MFC7362310.1"/>
    </source>
</evidence>
<comment type="caution">
    <text evidence="2">The sequence shown here is derived from an EMBL/GenBank/DDBJ whole genome shotgun (WGS) entry which is preliminary data.</text>
</comment>
<accession>A0ABW2N8Q6</accession>
<feature type="signal peptide" evidence="1">
    <location>
        <begin position="1"/>
        <end position="24"/>
    </location>
</feature>
<proteinExistence type="predicted"/>
<evidence type="ECO:0008006" key="4">
    <source>
        <dbReference type="Google" id="ProtNLM"/>
    </source>
</evidence>
<organism evidence="2 3">
    <name type="scientific">Nocardioides astragali</name>
    <dbReference type="NCBI Taxonomy" id="1776736"/>
    <lineage>
        <taxon>Bacteria</taxon>
        <taxon>Bacillati</taxon>
        <taxon>Actinomycetota</taxon>
        <taxon>Actinomycetes</taxon>
        <taxon>Propionibacteriales</taxon>
        <taxon>Nocardioidaceae</taxon>
        <taxon>Nocardioides</taxon>
    </lineage>
</organism>
<dbReference type="RefSeq" id="WP_255893042.1">
    <property type="nucleotide sequence ID" value="NZ_JAFMZM010000008.1"/>
</dbReference>
<evidence type="ECO:0000313" key="3">
    <source>
        <dbReference type="Proteomes" id="UP001596524"/>
    </source>
</evidence>
<protein>
    <recommendedName>
        <fullName evidence="4">Secreted protein</fullName>
    </recommendedName>
</protein>
<keyword evidence="3" id="KW-1185">Reference proteome</keyword>
<reference evidence="3" key="1">
    <citation type="journal article" date="2019" name="Int. J. Syst. Evol. Microbiol.">
        <title>The Global Catalogue of Microorganisms (GCM) 10K type strain sequencing project: providing services to taxonomists for standard genome sequencing and annotation.</title>
        <authorList>
            <consortium name="The Broad Institute Genomics Platform"/>
            <consortium name="The Broad Institute Genome Sequencing Center for Infectious Disease"/>
            <person name="Wu L."/>
            <person name="Ma J."/>
        </authorList>
    </citation>
    <scope>NUCLEOTIDE SEQUENCE [LARGE SCALE GENOMIC DNA]</scope>
    <source>
        <strain evidence="3">FCH27</strain>
    </source>
</reference>
<dbReference type="EMBL" id="JBHTCH010000023">
    <property type="protein sequence ID" value="MFC7362310.1"/>
    <property type="molecule type" value="Genomic_DNA"/>
</dbReference>
<sequence length="98" mass="10052">MKRTLGVLVMTLGMVGATSGTAFAGERGGNGEPTPVKDHIASSICSFSGLEDMDHDDDGDFDAPVQPGVVQNWGSIPPEVRAILAAMGLHPGDSCRGA</sequence>